<evidence type="ECO:0000313" key="3">
    <source>
        <dbReference type="Proteomes" id="UP000053621"/>
    </source>
</evidence>
<comment type="caution">
    <text evidence="2">The sequence shown here is derived from an EMBL/GenBank/DDBJ whole genome shotgun (WGS) entry which is preliminary data.</text>
</comment>
<protein>
    <submittedName>
        <fullName evidence="2">Uncharacterized protein</fullName>
    </submittedName>
</protein>
<gene>
    <name evidence="2" type="ORF">AUR65_012045</name>
</gene>
<evidence type="ECO:0000313" key="2">
    <source>
        <dbReference type="EMBL" id="POG55141.1"/>
    </source>
</evidence>
<keyword evidence="1" id="KW-1133">Transmembrane helix</keyword>
<feature type="transmembrane region" description="Helical" evidence="1">
    <location>
        <begin position="45"/>
        <end position="64"/>
    </location>
</feature>
<organism evidence="2 3">
    <name type="scientific">Haloferax marisrubri</name>
    <dbReference type="NCBI Taxonomy" id="1544719"/>
    <lineage>
        <taxon>Archaea</taxon>
        <taxon>Methanobacteriati</taxon>
        <taxon>Methanobacteriota</taxon>
        <taxon>Stenosarchaea group</taxon>
        <taxon>Halobacteria</taxon>
        <taxon>Halobacteriales</taxon>
        <taxon>Haloferacaceae</taxon>
        <taxon>Haloferax</taxon>
    </lineage>
</organism>
<proteinExistence type="predicted"/>
<keyword evidence="1" id="KW-0812">Transmembrane</keyword>
<dbReference type="Proteomes" id="UP000053621">
    <property type="component" value="Unassembled WGS sequence"/>
</dbReference>
<dbReference type="RefSeq" id="WP_058567095.1">
    <property type="nucleotide sequence ID" value="NZ_LOPW02000016.1"/>
</dbReference>
<dbReference type="EMBL" id="LOPW02000016">
    <property type="protein sequence ID" value="POG55141.1"/>
    <property type="molecule type" value="Genomic_DNA"/>
</dbReference>
<dbReference type="OrthoDB" id="326321at2157"/>
<keyword evidence="3" id="KW-1185">Reference proteome</keyword>
<feature type="transmembrane region" description="Helical" evidence="1">
    <location>
        <begin position="106"/>
        <end position="127"/>
    </location>
</feature>
<name>A0A2P4NPT2_9EURY</name>
<dbReference type="AlphaFoldDB" id="A0A2P4NPT2"/>
<reference evidence="2" key="1">
    <citation type="submission" date="2017-08" db="EMBL/GenBank/DDBJ databases">
        <title>Haloferax marisrubri sp. nov., isolated from the Discovery deep brine-seawater interface in the Red Sea.</title>
        <authorList>
            <person name="Zhang G."/>
            <person name="Stingl U."/>
        </authorList>
    </citation>
    <scope>NUCLEOTIDE SEQUENCE [LARGE SCALE GENOMIC DNA]</scope>
    <source>
        <strain evidence="2">SB3</strain>
    </source>
</reference>
<evidence type="ECO:0000256" key="1">
    <source>
        <dbReference type="SAM" id="Phobius"/>
    </source>
</evidence>
<sequence>MNLAAGASALLFAVLVNVCNFFQTFRARGFATPSLAEYRRGGEIIFFGMIVTPFVDLIVATVIWRVMMPDEPEPVYGAIAGAVSALGSLVIFVTLIGLMFSLSQFSAGALVGAVSEFIFITALIVLFGGMITLPIAGPLGAFVEYGYEWYVARRKT</sequence>
<accession>A0A2P4NPT2</accession>
<keyword evidence="1" id="KW-0472">Membrane</keyword>
<feature type="transmembrane region" description="Helical" evidence="1">
    <location>
        <begin position="76"/>
        <end position="100"/>
    </location>
</feature>